<evidence type="ECO:0000313" key="3">
    <source>
        <dbReference type="Proteomes" id="UP000238157"/>
    </source>
</evidence>
<dbReference type="Pfam" id="PF03412">
    <property type="entry name" value="Peptidase_C39"/>
    <property type="match status" value="1"/>
</dbReference>
<proteinExistence type="predicted"/>
<dbReference type="GO" id="GO:0005524">
    <property type="term" value="F:ATP binding"/>
    <property type="evidence" value="ECO:0007669"/>
    <property type="project" value="InterPro"/>
</dbReference>
<name>A0A2T0WJ66_9BACT</name>
<gene>
    <name evidence="2" type="ORF">CLW00_108227</name>
</gene>
<dbReference type="Gene3D" id="3.90.70.10">
    <property type="entry name" value="Cysteine proteinases"/>
    <property type="match status" value="1"/>
</dbReference>
<dbReference type="GO" id="GO:0006508">
    <property type="term" value="P:proteolysis"/>
    <property type="evidence" value="ECO:0007669"/>
    <property type="project" value="InterPro"/>
</dbReference>
<accession>A0A2T0WJ66</accession>
<dbReference type="GO" id="GO:0016020">
    <property type="term" value="C:membrane"/>
    <property type="evidence" value="ECO:0007669"/>
    <property type="project" value="InterPro"/>
</dbReference>
<dbReference type="InterPro" id="IPR005074">
    <property type="entry name" value="Peptidase_C39"/>
</dbReference>
<evidence type="ECO:0000259" key="1">
    <source>
        <dbReference type="Pfam" id="PF03412"/>
    </source>
</evidence>
<sequence>MLISLKEIREISETTREDSSLLKLSNAAEAMGFKTIGTKMDLFKLYMAPLPRIPGHSEPVSSDRWYLSHWLDC</sequence>
<dbReference type="GO" id="GO:0008233">
    <property type="term" value="F:peptidase activity"/>
    <property type="evidence" value="ECO:0007669"/>
    <property type="project" value="InterPro"/>
</dbReference>
<reference evidence="2 3" key="1">
    <citation type="submission" date="2018-03" db="EMBL/GenBank/DDBJ databases">
        <title>Genomic Encyclopedia of Archaeal and Bacterial Type Strains, Phase II (KMG-II): from individual species to whole genera.</title>
        <authorList>
            <person name="Goeker M."/>
        </authorList>
    </citation>
    <scope>NUCLEOTIDE SEQUENCE [LARGE SCALE GENOMIC DNA]</scope>
    <source>
        <strain evidence="2 3">DSM 27929</strain>
    </source>
</reference>
<dbReference type="Proteomes" id="UP000238157">
    <property type="component" value="Unassembled WGS sequence"/>
</dbReference>
<comment type="caution">
    <text evidence="2">The sequence shown here is derived from an EMBL/GenBank/DDBJ whole genome shotgun (WGS) entry which is preliminary data.</text>
</comment>
<feature type="domain" description="Peptidase C39" evidence="1">
    <location>
        <begin position="3"/>
        <end position="53"/>
    </location>
</feature>
<dbReference type="EMBL" id="PVTR01000008">
    <property type="protein sequence ID" value="PRY86736.1"/>
    <property type="molecule type" value="Genomic_DNA"/>
</dbReference>
<protein>
    <submittedName>
        <fullName evidence="2">Peptidase C39-like protein</fullName>
    </submittedName>
</protein>
<evidence type="ECO:0000313" key="2">
    <source>
        <dbReference type="EMBL" id="PRY86736.1"/>
    </source>
</evidence>
<keyword evidence="3" id="KW-1185">Reference proteome</keyword>
<dbReference type="AlphaFoldDB" id="A0A2T0WJ66"/>
<organism evidence="2 3">
    <name type="scientific">Mongoliibacter ruber</name>
    <dbReference type="NCBI Taxonomy" id="1750599"/>
    <lineage>
        <taxon>Bacteria</taxon>
        <taxon>Pseudomonadati</taxon>
        <taxon>Bacteroidota</taxon>
        <taxon>Cytophagia</taxon>
        <taxon>Cytophagales</taxon>
        <taxon>Cyclobacteriaceae</taxon>
        <taxon>Mongoliibacter</taxon>
    </lineage>
</organism>